<dbReference type="EMBL" id="VIEB01001805">
    <property type="protein sequence ID" value="TQD70452.1"/>
    <property type="molecule type" value="Genomic_DNA"/>
</dbReference>
<sequence length="92" mass="10777">MMSSPYLLYRHHCYHTISSCNFITSFNHPTTKAPSSLSLILSPTKKKKKKKRRPKAKRKLSHHDFERPAETLAQLGYSYYLSHSLVRESERV</sequence>
<name>A0A540K941_MALBA</name>
<accession>A0A540K941</accession>
<dbReference type="AlphaFoldDB" id="A0A540K941"/>
<gene>
    <name evidence="2" type="ORF">C1H46_044017</name>
</gene>
<proteinExistence type="predicted"/>
<evidence type="ECO:0000313" key="3">
    <source>
        <dbReference type="Proteomes" id="UP000315295"/>
    </source>
</evidence>
<evidence type="ECO:0000256" key="1">
    <source>
        <dbReference type="SAM" id="MobiDB-lite"/>
    </source>
</evidence>
<comment type="caution">
    <text evidence="2">The sequence shown here is derived from an EMBL/GenBank/DDBJ whole genome shotgun (WGS) entry which is preliminary data.</text>
</comment>
<evidence type="ECO:0000313" key="2">
    <source>
        <dbReference type="EMBL" id="TQD70452.1"/>
    </source>
</evidence>
<protein>
    <submittedName>
        <fullName evidence="2">Uncharacterized protein</fullName>
    </submittedName>
</protein>
<feature type="compositionally biased region" description="Low complexity" evidence="1">
    <location>
        <begin position="32"/>
        <end position="43"/>
    </location>
</feature>
<reference evidence="2 3" key="1">
    <citation type="journal article" date="2019" name="G3 (Bethesda)">
        <title>Sequencing of a Wild Apple (Malus baccata) Genome Unravels the Differences Between Cultivated and Wild Apple Species Regarding Disease Resistance and Cold Tolerance.</title>
        <authorList>
            <person name="Chen X."/>
        </authorList>
    </citation>
    <scope>NUCLEOTIDE SEQUENCE [LARGE SCALE GENOMIC DNA]</scope>
    <source>
        <strain evidence="3">cv. Shandingzi</strain>
        <tissue evidence="2">Leaves</tissue>
    </source>
</reference>
<feature type="compositionally biased region" description="Basic residues" evidence="1">
    <location>
        <begin position="44"/>
        <end position="61"/>
    </location>
</feature>
<feature type="region of interest" description="Disordered" evidence="1">
    <location>
        <begin position="30"/>
        <end position="67"/>
    </location>
</feature>
<dbReference type="Proteomes" id="UP000315295">
    <property type="component" value="Unassembled WGS sequence"/>
</dbReference>
<keyword evidence="3" id="KW-1185">Reference proteome</keyword>
<organism evidence="2 3">
    <name type="scientific">Malus baccata</name>
    <name type="common">Siberian crab apple</name>
    <name type="synonym">Pyrus baccata</name>
    <dbReference type="NCBI Taxonomy" id="106549"/>
    <lineage>
        <taxon>Eukaryota</taxon>
        <taxon>Viridiplantae</taxon>
        <taxon>Streptophyta</taxon>
        <taxon>Embryophyta</taxon>
        <taxon>Tracheophyta</taxon>
        <taxon>Spermatophyta</taxon>
        <taxon>Magnoliopsida</taxon>
        <taxon>eudicotyledons</taxon>
        <taxon>Gunneridae</taxon>
        <taxon>Pentapetalae</taxon>
        <taxon>rosids</taxon>
        <taxon>fabids</taxon>
        <taxon>Rosales</taxon>
        <taxon>Rosaceae</taxon>
        <taxon>Amygdaloideae</taxon>
        <taxon>Maleae</taxon>
        <taxon>Malus</taxon>
    </lineage>
</organism>